<evidence type="ECO:0000313" key="2">
    <source>
        <dbReference type="Proteomes" id="UP001347796"/>
    </source>
</evidence>
<accession>A0AAN8K7K3</accession>
<reference evidence="1 2" key="1">
    <citation type="submission" date="2024-01" db="EMBL/GenBank/DDBJ databases">
        <title>The genome of the rayed Mediterranean limpet Patella caerulea (Linnaeus, 1758).</title>
        <authorList>
            <person name="Anh-Thu Weber A."/>
            <person name="Halstead-Nussloch G."/>
        </authorList>
    </citation>
    <scope>NUCLEOTIDE SEQUENCE [LARGE SCALE GENOMIC DNA]</scope>
    <source>
        <strain evidence="1">AATW-2023a</strain>
        <tissue evidence="1">Whole specimen</tissue>
    </source>
</reference>
<name>A0AAN8K7K3_PATCE</name>
<organism evidence="1 2">
    <name type="scientific">Patella caerulea</name>
    <name type="common">Rayed Mediterranean limpet</name>
    <dbReference type="NCBI Taxonomy" id="87958"/>
    <lineage>
        <taxon>Eukaryota</taxon>
        <taxon>Metazoa</taxon>
        <taxon>Spiralia</taxon>
        <taxon>Lophotrochozoa</taxon>
        <taxon>Mollusca</taxon>
        <taxon>Gastropoda</taxon>
        <taxon>Patellogastropoda</taxon>
        <taxon>Patelloidea</taxon>
        <taxon>Patellidae</taxon>
        <taxon>Patella</taxon>
    </lineage>
</organism>
<comment type="caution">
    <text evidence="1">The sequence shown here is derived from an EMBL/GenBank/DDBJ whole genome shotgun (WGS) entry which is preliminary data.</text>
</comment>
<keyword evidence="2" id="KW-1185">Reference proteome</keyword>
<gene>
    <name evidence="1" type="ORF">SNE40_001666</name>
</gene>
<dbReference type="Proteomes" id="UP001347796">
    <property type="component" value="Unassembled WGS sequence"/>
</dbReference>
<dbReference type="EMBL" id="JAZGQO010000001">
    <property type="protein sequence ID" value="KAK6196441.1"/>
    <property type="molecule type" value="Genomic_DNA"/>
</dbReference>
<sequence length="150" mass="17313">MANRGEIEEKVSRGTEFSAWEEIQACLETLKTFGIIYSIHRGDKLMFDSPCVYSHVKLRCKFGIRMQYKVSFRSHQRYYGALQCNSRICIRYNKLTLKLRIVHSSFDHKGKDGITHVINEETAGHIPELRRLDDTQKGFIDSIDSLGVPS</sequence>
<dbReference type="AlphaFoldDB" id="A0AAN8K7K3"/>
<evidence type="ECO:0000313" key="1">
    <source>
        <dbReference type="EMBL" id="KAK6196441.1"/>
    </source>
</evidence>
<protein>
    <submittedName>
        <fullName evidence="1">Uncharacterized protein</fullName>
    </submittedName>
</protein>
<proteinExistence type="predicted"/>